<dbReference type="EMBL" id="LLZG01000265">
    <property type="protein sequence ID" value="KUL31338.1"/>
    <property type="molecule type" value="Genomic_DNA"/>
</dbReference>
<dbReference type="AlphaFoldDB" id="A0A101JRH1"/>
<feature type="transmembrane region" description="Helical" evidence="1">
    <location>
        <begin position="53"/>
        <end position="74"/>
    </location>
</feature>
<protein>
    <submittedName>
        <fullName evidence="2">Uncharacterized protein</fullName>
    </submittedName>
</protein>
<keyword evidence="3" id="KW-1185">Reference proteome</keyword>
<feature type="transmembrane region" description="Helical" evidence="1">
    <location>
        <begin position="94"/>
        <end position="116"/>
    </location>
</feature>
<sequence>MIVAICATYSFVGADAHPATLHDSDGTLAFNIAFVALLSLAGLLTLPRTTVRLGLGLAVGTGLVLPGLFVADIVGMFRSGPSGASDYVAPGVGFYWGVISAGLAIGAAASAAATLRRGADFQFAPTRASALWAALGLLCAAAWLVGTWLPWQKQELAFTPADGTPQTLTYGPCCSLSNMPAQWAIQAVVVAVLIVVACLVSACLRSAAITSGILLAACVCSASSVLSALWSKPYTLAELAPGLEVSEYQLTQVKAVVSLHRLPGVWITSAAALGLLLLAVVRGLHAAATAPQATRSEEATAEA</sequence>
<evidence type="ECO:0000313" key="2">
    <source>
        <dbReference type="EMBL" id="KUL31338.1"/>
    </source>
</evidence>
<feature type="transmembrane region" description="Helical" evidence="1">
    <location>
        <begin position="128"/>
        <end position="151"/>
    </location>
</feature>
<comment type="caution">
    <text evidence="2">The sequence shown here is derived from an EMBL/GenBank/DDBJ whole genome shotgun (WGS) entry which is preliminary data.</text>
</comment>
<gene>
    <name evidence="2" type="ORF">ADL12_25320</name>
</gene>
<feature type="transmembrane region" description="Helical" evidence="1">
    <location>
        <begin position="265"/>
        <end position="285"/>
    </location>
</feature>
<keyword evidence="1" id="KW-0472">Membrane</keyword>
<proteinExistence type="predicted"/>
<evidence type="ECO:0000256" key="1">
    <source>
        <dbReference type="SAM" id="Phobius"/>
    </source>
</evidence>
<feature type="transmembrane region" description="Helical" evidence="1">
    <location>
        <begin position="211"/>
        <end position="230"/>
    </location>
</feature>
<keyword evidence="1" id="KW-1133">Transmembrane helix</keyword>
<feature type="transmembrane region" description="Helical" evidence="1">
    <location>
        <begin position="26"/>
        <end position="46"/>
    </location>
</feature>
<organism evidence="2 3">
    <name type="scientific">Streptomyces regalis</name>
    <dbReference type="NCBI Taxonomy" id="68262"/>
    <lineage>
        <taxon>Bacteria</taxon>
        <taxon>Bacillati</taxon>
        <taxon>Actinomycetota</taxon>
        <taxon>Actinomycetes</taxon>
        <taxon>Kitasatosporales</taxon>
        <taxon>Streptomycetaceae</taxon>
        <taxon>Streptomyces</taxon>
    </lineage>
</organism>
<evidence type="ECO:0000313" key="3">
    <source>
        <dbReference type="Proteomes" id="UP000053923"/>
    </source>
</evidence>
<name>A0A101JRH1_9ACTN</name>
<reference evidence="3" key="1">
    <citation type="submission" date="2015-10" db="EMBL/GenBank/DDBJ databases">
        <authorList>
            <person name="Ju K.-S."/>
            <person name="Doroghazi J.R."/>
            <person name="Metcalf W.W."/>
        </authorList>
    </citation>
    <scope>NUCLEOTIDE SEQUENCE [LARGE SCALE GENOMIC DNA]</scope>
    <source>
        <strain evidence="3">NRRL 3151</strain>
    </source>
</reference>
<accession>A0A101JRH1</accession>
<feature type="transmembrane region" description="Helical" evidence="1">
    <location>
        <begin position="183"/>
        <end position="204"/>
    </location>
</feature>
<keyword evidence="1" id="KW-0812">Transmembrane</keyword>
<dbReference type="Proteomes" id="UP000053923">
    <property type="component" value="Unassembled WGS sequence"/>
</dbReference>